<evidence type="ECO:0000259" key="2">
    <source>
        <dbReference type="PROSITE" id="PS50010"/>
    </source>
</evidence>
<dbReference type="GO" id="GO:0005737">
    <property type="term" value="C:cytoplasm"/>
    <property type="evidence" value="ECO:0007669"/>
    <property type="project" value="TreeGrafter"/>
</dbReference>
<feature type="region of interest" description="Disordered" evidence="1">
    <location>
        <begin position="162"/>
        <end position="224"/>
    </location>
</feature>
<dbReference type="PROSITE" id="PS50010">
    <property type="entry name" value="DH_2"/>
    <property type="match status" value="1"/>
</dbReference>
<protein>
    <recommendedName>
        <fullName evidence="2">DH domain-containing protein</fullName>
    </recommendedName>
</protein>
<accession>A0A1B6JJF3</accession>
<dbReference type="GO" id="GO:0001664">
    <property type="term" value="F:G protein-coupled receptor binding"/>
    <property type="evidence" value="ECO:0007669"/>
    <property type="project" value="TreeGrafter"/>
</dbReference>
<feature type="non-terminal residue" evidence="3">
    <location>
        <position position="348"/>
    </location>
</feature>
<dbReference type="GO" id="GO:0005085">
    <property type="term" value="F:guanyl-nucleotide exchange factor activity"/>
    <property type="evidence" value="ECO:0007669"/>
    <property type="project" value="InterPro"/>
</dbReference>
<evidence type="ECO:0000313" key="3">
    <source>
        <dbReference type="EMBL" id="JAS99324.1"/>
    </source>
</evidence>
<dbReference type="SUPFAM" id="SSF48065">
    <property type="entry name" value="DBL homology domain (DH-domain)"/>
    <property type="match status" value="1"/>
</dbReference>
<evidence type="ECO:0000256" key="1">
    <source>
        <dbReference type="SAM" id="MobiDB-lite"/>
    </source>
</evidence>
<dbReference type="EMBL" id="GECU01008382">
    <property type="protein sequence ID" value="JAS99324.1"/>
    <property type="molecule type" value="Transcribed_RNA"/>
</dbReference>
<dbReference type="Pfam" id="PF00621">
    <property type="entry name" value="RhoGEF"/>
    <property type="match status" value="1"/>
</dbReference>
<name>A0A1B6JJF3_9HEMI</name>
<feature type="domain" description="DH" evidence="2">
    <location>
        <begin position="239"/>
        <end position="348"/>
    </location>
</feature>
<feature type="region of interest" description="Disordered" evidence="1">
    <location>
        <begin position="33"/>
        <end position="138"/>
    </location>
</feature>
<dbReference type="InterPro" id="IPR000219">
    <property type="entry name" value="DH_dom"/>
</dbReference>
<organism evidence="3">
    <name type="scientific">Homalodisca liturata</name>
    <dbReference type="NCBI Taxonomy" id="320908"/>
    <lineage>
        <taxon>Eukaryota</taxon>
        <taxon>Metazoa</taxon>
        <taxon>Ecdysozoa</taxon>
        <taxon>Arthropoda</taxon>
        <taxon>Hexapoda</taxon>
        <taxon>Insecta</taxon>
        <taxon>Pterygota</taxon>
        <taxon>Neoptera</taxon>
        <taxon>Paraneoptera</taxon>
        <taxon>Hemiptera</taxon>
        <taxon>Auchenorrhyncha</taxon>
        <taxon>Membracoidea</taxon>
        <taxon>Cicadellidae</taxon>
        <taxon>Cicadellinae</taxon>
        <taxon>Proconiini</taxon>
        <taxon>Homalodisca</taxon>
    </lineage>
</organism>
<feature type="compositionally biased region" description="Basic residues" evidence="1">
    <location>
        <begin position="105"/>
        <end position="116"/>
    </location>
</feature>
<sequence length="348" mass="38632">MKRQFSLYGIRKRKVFLKEEKHKKEKLLNAVLRCEHKKGDRPVSGARGQDRRPDPVSEERGGSAAGAAPHDPEDDSTQQDQSQHAAKSKPSATSINRSESYKERIHQKKRQLRERRKTSDPNLSKTNKDHREGCRGNSAGRVQYATLGEIDVDLEAQALSYNSGSSSNSSLSTRSLDSPSNSLEAVSGRGVGGGGEAVTPHNGGGAGWDSDTEAEADPPDWKNTVPEDILKTLSAHEIKRQEVINELFQTEKSHVRGLKVLDRVFYRPMKEQQVLPQDQISLLFANLEEMLDIHSQFNNSMKAKRKEGAVVGEVGDLLYSMFEGCEGEHFQQAAATFCARQHIALETL</sequence>
<dbReference type="PANTHER" id="PTHR45872:SF2">
    <property type="entry name" value="RHO GUANINE NUCLEOTIDE EXCHANGE FACTOR 2, ISOFORM D"/>
    <property type="match status" value="1"/>
</dbReference>
<feature type="compositionally biased region" description="Polar residues" evidence="1">
    <location>
        <begin position="78"/>
        <end position="98"/>
    </location>
</feature>
<dbReference type="GO" id="GO:0007186">
    <property type="term" value="P:G protein-coupled receptor signaling pathway"/>
    <property type="evidence" value="ECO:0007669"/>
    <property type="project" value="TreeGrafter"/>
</dbReference>
<feature type="compositionally biased region" description="Low complexity" evidence="1">
    <location>
        <begin position="162"/>
        <end position="183"/>
    </location>
</feature>
<feature type="compositionally biased region" description="Basic and acidic residues" evidence="1">
    <location>
        <begin position="48"/>
        <end position="61"/>
    </location>
</feature>
<dbReference type="Gene3D" id="1.20.900.10">
    <property type="entry name" value="Dbl homology (DH) domain"/>
    <property type="match status" value="1"/>
</dbReference>
<reference evidence="3" key="1">
    <citation type="submission" date="2015-11" db="EMBL/GenBank/DDBJ databases">
        <title>De novo transcriptome assembly of four potential Pierce s Disease insect vectors from Arizona vineyards.</title>
        <authorList>
            <person name="Tassone E.E."/>
        </authorList>
    </citation>
    <scope>NUCLEOTIDE SEQUENCE</scope>
</reference>
<feature type="compositionally biased region" description="Gly residues" evidence="1">
    <location>
        <begin position="189"/>
        <end position="207"/>
    </location>
</feature>
<proteinExistence type="predicted"/>
<dbReference type="InterPro" id="IPR035899">
    <property type="entry name" value="DBL_dom_sf"/>
</dbReference>
<dbReference type="AlphaFoldDB" id="A0A1B6JJF3"/>
<dbReference type="PANTHER" id="PTHR45872">
    <property type="entry name" value="RHO GUANINE NUCLEOTIDE EXCHANGE FACTOR 2, ISOFORM D"/>
    <property type="match status" value="1"/>
</dbReference>
<gene>
    <name evidence="3" type="ORF">g.46791</name>
</gene>